<evidence type="ECO:0000256" key="3">
    <source>
        <dbReference type="ARBA" id="ARBA00022475"/>
    </source>
</evidence>
<evidence type="ECO:0000256" key="1">
    <source>
        <dbReference type="ARBA" id="ARBA00004651"/>
    </source>
</evidence>
<dbReference type="Proteomes" id="UP000319894">
    <property type="component" value="Unassembled WGS sequence"/>
</dbReference>
<feature type="transmembrane region" description="Helical" evidence="7">
    <location>
        <begin position="177"/>
        <end position="198"/>
    </location>
</feature>
<comment type="subcellular location">
    <subcellularLocation>
        <location evidence="1">Cell membrane</location>
        <topology evidence="1">Multi-pass membrane protein</topology>
    </subcellularLocation>
</comment>
<dbReference type="NCBIfam" id="TIGR00374">
    <property type="entry name" value="flippase-like domain"/>
    <property type="match status" value="1"/>
</dbReference>
<protein>
    <recommendedName>
        <fullName evidence="10">Lysylphosphatidylglycerol synthase TM region</fullName>
    </recommendedName>
</protein>
<dbReference type="Pfam" id="PF03706">
    <property type="entry name" value="LPG_synthase_TM"/>
    <property type="match status" value="1"/>
</dbReference>
<keyword evidence="5 7" id="KW-1133">Transmembrane helix</keyword>
<feature type="transmembrane region" description="Helical" evidence="7">
    <location>
        <begin position="284"/>
        <end position="306"/>
    </location>
</feature>
<comment type="similarity">
    <text evidence="2">Belongs to the UPF0104 family.</text>
</comment>
<reference evidence="8 9" key="1">
    <citation type="submission" date="2018-06" db="EMBL/GenBank/DDBJ databases">
        <title>Natronomonas sp. F16-60 a new haloarchaeon isolated from a solar saltern of Isla Cristina, Huelva, Spain.</title>
        <authorList>
            <person name="Duran-Viseras A."/>
            <person name="Sanchez-Porro C."/>
            <person name="Ventosa A."/>
        </authorList>
    </citation>
    <scope>NUCLEOTIDE SEQUENCE [LARGE SCALE GENOMIC DNA]</scope>
    <source>
        <strain evidence="8 9">F16-60</strain>
    </source>
</reference>
<proteinExistence type="inferred from homology"/>
<dbReference type="PANTHER" id="PTHR39087:SF2">
    <property type="entry name" value="UPF0104 MEMBRANE PROTEIN MJ1595"/>
    <property type="match status" value="1"/>
</dbReference>
<dbReference type="AlphaFoldDB" id="A0A554NFD1"/>
<dbReference type="InParanoid" id="A0A554NFD1"/>
<dbReference type="PANTHER" id="PTHR39087">
    <property type="entry name" value="UPF0104 MEMBRANE PROTEIN MJ1595"/>
    <property type="match status" value="1"/>
</dbReference>
<dbReference type="InterPro" id="IPR022791">
    <property type="entry name" value="L-PG_synthase/AglD"/>
</dbReference>
<sequence length="365" mass="36293">MIPAPCLRLAVSGNRDGGWLTAVRRSPRARRLLVVLAVCLLVGGFLAVVGPRRVAMELAGADPDWLAAAAGAAILSLLIWSEAQRVLFVAAGAEVGPGRFLVGYVAGNFAKRTVPGGRLGAPAVMAYALCRETDLPYERGLTAVTVGYAVGFPAAIVVPIAALPLVTATGTEGAGPALLLAMVAIVVVMLGAGGLVAARPGPAVRLLHALARAGRATLGRLSARAGRAMAAERVDEAVADAGETLRVLGRSRTALALAFVLTVAGWVAGALALSAVLVALGHPAAPAVAVLAVPLSTLGGVVPLPAGLGGVDATLGTVLVAALALDPVAAGIVVLAYRLASDGVIVLVGGLLTVVRAATGRDPAV</sequence>
<keyword evidence="6 7" id="KW-0472">Membrane</keyword>
<dbReference type="GO" id="GO:0005886">
    <property type="term" value="C:plasma membrane"/>
    <property type="evidence" value="ECO:0007669"/>
    <property type="project" value="UniProtKB-SubCell"/>
</dbReference>
<evidence type="ECO:0000256" key="6">
    <source>
        <dbReference type="ARBA" id="ARBA00023136"/>
    </source>
</evidence>
<evidence type="ECO:0000256" key="5">
    <source>
        <dbReference type="ARBA" id="ARBA00022989"/>
    </source>
</evidence>
<feature type="transmembrane region" description="Helical" evidence="7">
    <location>
        <begin position="32"/>
        <end position="51"/>
    </location>
</feature>
<gene>
    <name evidence="8" type="ORF">DP107_02675</name>
</gene>
<feature type="transmembrane region" description="Helical" evidence="7">
    <location>
        <begin position="63"/>
        <end position="80"/>
    </location>
</feature>
<dbReference type="FunCoup" id="A0A554NFD1">
    <property type="interactions" value="1"/>
</dbReference>
<keyword evidence="3" id="KW-1003">Cell membrane</keyword>
<feature type="transmembrane region" description="Helical" evidence="7">
    <location>
        <begin position="254"/>
        <end position="278"/>
    </location>
</feature>
<evidence type="ECO:0008006" key="10">
    <source>
        <dbReference type="Google" id="ProtNLM"/>
    </source>
</evidence>
<keyword evidence="4 7" id="KW-0812">Transmembrane</keyword>
<feature type="transmembrane region" description="Helical" evidence="7">
    <location>
        <begin position="141"/>
        <end position="165"/>
    </location>
</feature>
<evidence type="ECO:0000313" key="8">
    <source>
        <dbReference type="EMBL" id="TSD16096.1"/>
    </source>
</evidence>
<evidence type="ECO:0000256" key="7">
    <source>
        <dbReference type="SAM" id="Phobius"/>
    </source>
</evidence>
<accession>A0A554NFD1</accession>
<name>A0A554NFD1_9EURY</name>
<organism evidence="8 9">
    <name type="scientific">Haloglomus irregulare</name>
    <dbReference type="NCBI Taxonomy" id="2234134"/>
    <lineage>
        <taxon>Archaea</taxon>
        <taxon>Methanobacteriati</taxon>
        <taxon>Methanobacteriota</taxon>
        <taxon>Stenosarchaea group</taxon>
        <taxon>Halobacteria</taxon>
        <taxon>Halobacteriales</taxon>
        <taxon>Natronomonadaceae</taxon>
        <taxon>Haloglomus</taxon>
    </lineage>
</organism>
<feature type="transmembrane region" description="Helical" evidence="7">
    <location>
        <begin position="318"/>
        <end position="337"/>
    </location>
</feature>
<evidence type="ECO:0000256" key="4">
    <source>
        <dbReference type="ARBA" id="ARBA00022692"/>
    </source>
</evidence>
<dbReference type="EMBL" id="QMDX01000001">
    <property type="protein sequence ID" value="TSD16096.1"/>
    <property type="molecule type" value="Genomic_DNA"/>
</dbReference>
<evidence type="ECO:0000256" key="2">
    <source>
        <dbReference type="ARBA" id="ARBA00011061"/>
    </source>
</evidence>
<comment type="caution">
    <text evidence="8">The sequence shown here is derived from an EMBL/GenBank/DDBJ whole genome shotgun (WGS) entry which is preliminary data.</text>
</comment>
<keyword evidence="9" id="KW-1185">Reference proteome</keyword>
<evidence type="ECO:0000313" key="9">
    <source>
        <dbReference type="Proteomes" id="UP000319894"/>
    </source>
</evidence>